<dbReference type="PROSITE" id="PS50931">
    <property type="entry name" value="HTH_LYSR"/>
    <property type="match status" value="1"/>
</dbReference>
<dbReference type="Pfam" id="PF03466">
    <property type="entry name" value="LysR_substrate"/>
    <property type="match status" value="1"/>
</dbReference>
<feature type="domain" description="HTH lysR-type" evidence="5">
    <location>
        <begin position="16"/>
        <end position="65"/>
    </location>
</feature>
<evidence type="ECO:0000259" key="5">
    <source>
        <dbReference type="PROSITE" id="PS50931"/>
    </source>
</evidence>
<dbReference type="InterPro" id="IPR000847">
    <property type="entry name" value="LysR_HTH_N"/>
</dbReference>
<evidence type="ECO:0000313" key="6">
    <source>
        <dbReference type="EMBL" id="EKB30983.1"/>
    </source>
</evidence>
<keyword evidence="7" id="KW-1185">Reference proteome</keyword>
<dbReference type="InterPro" id="IPR005119">
    <property type="entry name" value="LysR_subst-bd"/>
</dbReference>
<name>K1JWF8_9BURK</name>
<sequence>MNGRGSGLSGEQIEFLLLLSRTHSLTRTASALGLSVATVSRMLGAVREIFDDELFVRSGNSMAPTRRMTALVPKLERARAVIEDLVSEEYFDPANIHRVFHLMMNDNAFVTLLLKALPAIRRRAPDIRIRVMPPDGSLIEHLRSGRLDLAFFYDPDGNPLPADIHGQQLFASRHVVVVRNDHPLASCPGPVSEEEVRAYPLVSLRLPDYRGESTVEVMHRTEITTNAGIYVETPYFVTLPFALLESDAYAVMTRELAERFAAWMPLKILDVKLDPDSPLRERWNPTVIWHSRSNDDHQLQWLRAAIVECFQERRRNGEES</sequence>
<protein>
    <recommendedName>
        <fullName evidence="5">HTH lysR-type domain-containing protein</fullName>
    </recommendedName>
</protein>
<dbReference type="EMBL" id="ADMG01000032">
    <property type="protein sequence ID" value="EKB30983.1"/>
    <property type="molecule type" value="Genomic_DNA"/>
</dbReference>
<dbReference type="SUPFAM" id="SSF53850">
    <property type="entry name" value="Periplasmic binding protein-like II"/>
    <property type="match status" value="1"/>
</dbReference>
<dbReference type="InterPro" id="IPR036390">
    <property type="entry name" value="WH_DNA-bd_sf"/>
</dbReference>
<evidence type="ECO:0000256" key="2">
    <source>
        <dbReference type="ARBA" id="ARBA00023015"/>
    </source>
</evidence>
<evidence type="ECO:0000256" key="3">
    <source>
        <dbReference type="ARBA" id="ARBA00023125"/>
    </source>
</evidence>
<dbReference type="GO" id="GO:0003700">
    <property type="term" value="F:DNA-binding transcription factor activity"/>
    <property type="evidence" value="ECO:0007669"/>
    <property type="project" value="InterPro"/>
</dbReference>
<dbReference type="Gene3D" id="1.10.10.10">
    <property type="entry name" value="Winged helix-like DNA-binding domain superfamily/Winged helix DNA-binding domain"/>
    <property type="match status" value="1"/>
</dbReference>
<keyword evidence="3" id="KW-0238">DNA-binding</keyword>
<dbReference type="PANTHER" id="PTHR30118:SF15">
    <property type="entry name" value="TRANSCRIPTIONAL REGULATORY PROTEIN"/>
    <property type="match status" value="1"/>
</dbReference>
<comment type="similarity">
    <text evidence="1">Belongs to the LysR transcriptional regulatory family.</text>
</comment>
<dbReference type="GO" id="GO:0003677">
    <property type="term" value="F:DNA binding"/>
    <property type="evidence" value="ECO:0007669"/>
    <property type="project" value="UniProtKB-KW"/>
</dbReference>
<accession>K1JWF8</accession>
<dbReference type="PATRIC" id="fig|742823.3.peg.1353"/>
<evidence type="ECO:0000313" key="7">
    <source>
        <dbReference type="Proteomes" id="UP000005835"/>
    </source>
</evidence>
<dbReference type="Pfam" id="PF00126">
    <property type="entry name" value="HTH_1"/>
    <property type="match status" value="1"/>
</dbReference>
<dbReference type="Gene3D" id="3.40.190.10">
    <property type="entry name" value="Periplasmic binding protein-like II"/>
    <property type="match status" value="2"/>
</dbReference>
<dbReference type="STRING" id="742823.HMPREF9465_01366"/>
<dbReference type="SUPFAM" id="SSF46785">
    <property type="entry name" value="Winged helix' DNA-binding domain"/>
    <property type="match status" value="1"/>
</dbReference>
<dbReference type="eggNOG" id="COG0583">
    <property type="taxonomic scope" value="Bacteria"/>
</dbReference>
<dbReference type="HOGENOM" id="CLU_039613_39_0_4"/>
<dbReference type="Proteomes" id="UP000005835">
    <property type="component" value="Unassembled WGS sequence"/>
</dbReference>
<evidence type="ECO:0000256" key="1">
    <source>
        <dbReference type="ARBA" id="ARBA00009437"/>
    </source>
</evidence>
<dbReference type="InterPro" id="IPR050389">
    <property type="entry name" value="LysR-type_TF"/>
</dbReference>
<dbReference type="PANTHER" id="PTHR30118">
    <property type="entry name" value="HTH-TYPE TRANSCRIPTIONAL REGULATOR LEUO-RELATED"/>
    <property type="match status" value="1"/>
</dbReference>
<proteinExistence type="inferred from homology"/>
<gene>
    <name evidence="6" type="ORF">HMPREF9465_01366</name>
</gene>
<dbReference type="InterPro" id="IPR036388">
    <property type="entry name" value="WH-like_DNA-bd_sf"/>
</dbReference>
<keyword evidence="4" id="KW-0804">Transcription</keyword>
<dbReference type="InterPro" id="IPR037402">
    <property type="entry name" value="YidZ_PBP2"/>
</dbReference>
<dbReference type="AlphaFoldDB" id="K1JWF8"/>
<reference evidence="6 7" key="1">
    <citation type="submission" date="2012-05" db="EMBL/GenBank/DDBJ databases">
        <title>The Genome Sequence of Sutterella wadsworthensis 2_1_59BFAA.</title>
        <authorList>
            <consortium name="The Broad Institute Genome Sequencing Platform"/>
            <person name="Earl A."/>
            <person name="Ward D."/>
            <person name="Feldgarden M."/>
            <person name="Gevers D."/>
            <person name="Daigneault M."/>
            <person name="Strauss J."/>
            <person name="Allen-Vercoe E."/>
            <person name="Walker B."/>
            <person name="Young S.K."/>
            <person name="Zeng Q."/>
            <person name="Gargeya S."/>
            <person name="Fitzgerald M."/>
            <person name="Haas B."/>
            <person name="Abouelleil A."/>
            <person name="Alvarado L."/>
            <person name="Arachchi H.M."/>
            <person name="Berlin A.M."/>
            <person name="Chapman S.B."/>
            <person name="Goldberg J."/>
            <person name="Griggs A."/>
            <person name="Gujja S."/>
            <person name="Hansen M."/>
            <person name="Howarth C."/>
            <person name="Imamovic A."/>
            <person name="Larimer J."/>
            <person name="McCowen C."/>
            <person name="Montmayeur A."/>
            <person name="Murphy C."/>
            <person name="Neiman D."/>
            <person name="Pearson M."/>
            <person name="Priest M."/>
            <person name="Roberts A."/>
            <person name="Saif S."/>
            <person name="Shea T."/>
            <person name="Sisk P."/>
            <person name="Sykes S."/>
            <person name="Wortman J."/>
            <person name="Nusbaum C."/>
            <person name="Birren B."/>
        </authorList>
    </citation>
    <scope>NUCLEOTIDE SEQUENCE [LARGE SCALE GENOMIC DNA]</scope>
    <source>
        <strain evidence="6 7">2_1_59BFAA</strain>
    </source>
</reference>
<organism evidence="6 7">
    <name type="scientific">Sutterella wadsworthensis 2_1_59BFAA</name>
    <dbReference type="NCBI Taxonomy" id="742823"/>
    <lineage>
        <taxon>Bacteria</taxon>
        <taxon>Pseudomonadati</taxon>
        <taxon>Pseudomonadota</taxon>
        <taxon>Betaproteobacteria</taxon>
        <taxon>Burkholderiales</taxon>
        <taxon>Sutterellaceae</taxon>
        <taxon>Sutterella</taxon>
    </lineage>
</organism>
<comment type="caution">
    <text evidence="6">The sequence shown here is derived from an EMBL/GenBank/DDBJ whole genome shotgun (WGS) entry which is preliminary data.</text>
</comment>
<dbReference type="CDD" id="cd08417">
    <property type="entry name" value="PBP2_Nitroaromatics_like"/>
    <property type="match status" value="1"/>
</dbReference>
<keyword evidence="2" id="KW-0805">Transcription regulation</keyword>
<evidence type="ECO:0000256" key="4">
    <source>
        <dbReference type="ARBA" id="ARBA00023163"/>
    </source>
</evidence>
<dbReference type="RefSeq" id="WP_005435411.1">
    <property type="nucleotide sequence ID" value="NZ_JH815516.1"/>
</dbReference>